<comment type="caution">
    <text evidence="1">The sequence shown here is derived from an EMBL/GenBank/DDBJ whole genome shotgun (WGS) entry which is preliminary data.</text>
</comment>
<dbReference type="Proteomes" id="UP000821853">
    <property type="component" value="Unassembled WGS sequence"/>
</dbReference>
<dbReference type="AlphaFoldDB" id="A0A9J6HBF7"/>
<reference evidence="1 2" key="1">
    <citation type="journal article" date="2020" name="Cell">
        <title>Large-Scale Comparative Analyses of Tick Genomes Elucidate Their Genetic Diversity and Vector Capacities.</title>
        <authorList>
            <consortium name="Tick Genome and Microbiome Consortium (TIGMIC)"/>
            <person name="Jia N."/>
            <person name="Wang J."/>
            <person name="Shi W."/>
            <person name="Du L."/>
            <person name="Sun Y."/>
            <person name="Zhan W."/>
            <person name="Jiang J.F."/>
            <person name="Wang Q."/>
            <person name="Zhang B."/>
            <person name="Ji P."/>
            <person name="Bell-Sakyi L."/>
            <person name="Cui X.M."/>
            <person name="Yuan T.T."/>
            <person name="Jiang B.G."/>
            <person name="Yang W.F."/>
            <person name="Lam T.T."/>
            <person name="Chang Q.C."/>
            <person name="Ding S.J."/>
            <person name="Wang X.J."/>
            <person name="Zhu J.G."/>
            <person name="Ruan X.D."/>
            <person name="Zhao L."/>
            <person name="Wei J.T."/>
            <person name="Ye R.Z."/>
            <person name="Que T.C."/>
            <person name="Du C.H."/>
            <person name="Zhou Y.H."/>
            <person name="Cheng J.X."/>
            <person name="Dai P.F."/>
            <person name="Guo W.B."/>
            <person name="Han X.H."/>
            <person name="Huang E.J."/>
            <person name="Li L.F."/>
            <person name="Wei W."/>
            <person name="Gao Y.C."/>
            <person name="Liu J.Z."/>
            <person name="Shao H.Z."/>
            <person name="Wang X."/>
            <person name="Wang C.C."/>
            <person name="Yang T.C."/>
            <person name="Huo Q.B."/>
            <person name="Li W."/>
            <person name="Chen H.Y."/>
            <person name="Chen S.E."/>
            <person name="Zhou L.G."/>
            <person name="Ni X.B."/>
            <person name="Tian J.H."/>
            <person name="Sheng Y."/>
            <person name="Liu T."/>
            <person name="Pan Y.S."/>
            <person name="Xia L.Y."/>
            <person name="Li J."/>
            <person name="Zhao F."/>
            <person name="Cao W.C."/>
        </authorList>
    </citation>
    <scope>NUCLEOTIDE SEQUENCE [LARGE SCALE GENOMIC DNA]</scope>
    <source>
        <strain evidence="1">HaeL-2018</strain>
    </source>
</reference>
<evidence type="ECO:0000313" key="1">
    <source>
        <dbReference type="EMBL" id="KAH9384434.1"/>
    </source>
</evidence>
<name>A0A9J6HBF7_HAELO</name>
<dbReference type="VEuPathDB" id="VectorBase:HLOH_054544"/>
<sequence length="151" mass="17375">MPGTPVDVVDQAAPPMPEIVGAGSIRKRDPSFIHGERDHDVEDWLSTYEKVSSRNTCDDPGKFHNLEFYITQVGFLWFSNNARDFRIWVDFETRFCEVFVSPSVLTLRAEHCPRGRAKKQGNNFSSFIKDVVDLYRRIDVAPSEEDKVKHI</sequence>
<organism evidence="1 2">
    <name type="scientific">Haemaphysalis longicornis</name>
    <name type="common">Bush tick</name>
    <dbReference type="NCBI Taxonomy" id="44386"/>
    <lineage>
        <taxon>Eukaryota</taxon>
        <taxon>Metazoa</taxon>
        <taxon>Ecdysozoa</taxon>
        <taxon>Arthropoda</taxon>
        <taxon>Chelicerata</taxon>
        <taxon>Arachnida</taxon>
        <taxon>Acari</taxon>
        <taxon>Parasitiformes</taxon>
        <taxon>Ixodida</taxon>
        <taxon>Ixodoidea</taxon>
        <taxon>Ixodidae</taxon>
        <taxon>Haemaphysalinae</taxon>
        <taxon>Haemaphysalis</taxon>
    </lineage>
</organism>
<gene>
    <name evidence="1" type="ORF">HPB48_026441</name>
</gene>
<protein>
    <submittedName>
        <fullName evidence="1">Uncharacterized protein</fullName>
    </submittedName>
</protein>
<evidence type="ECO:0000313" key="2">
    <source>
        <dbReference type="Proteomes" id="UP000821853"/>
    </source>
</evidence>
<dbReference type="EMBL" id="JABSTR010002385">
    <property type="protein sequence ID" value="KAH9384434.1"/>
    <property type="molecule type" value="Genomic_DNA"/>
</dbReference>
<proteinExistence type="predicted"/>
<dbReference type="OrthoDB" id="10017232at2759"/>
<keyword evidence="2" id="KW-1185">Reference proteome</keyword>
<accession>A0A9J6HBF7</accession>